<keyword evidence="1" id="KW-0812">Transmembrane</keyword>
<dbReference type="GO" id="GO:0003676">
    <property type="term" value="F:nucleic acid binding"/>
    <property type="evidence" value="ECO:0007669"/>
    <property type="project" value="InterPro"/>
</dbReference>
<proteinExistence type="predicted"/>
<keyword evidence="1" id="KW-1133">Transmembrane helix</keyword>
<gene>
    <name evidence="2" type="ORF">OM076_01290</name>
</gene>
<dbReference type="EMBL" id="JAPDOD010000001">
    <property type="protein sequence ID" value="MDA0158881.1"/>
    <property type="molecule type" value="Genomic_DNA"/>
</dbReference>
<sequence>MHSKRELTTRTLIAAFAAGVLVAAAFVVATDVSVIVAYVLGLGLITFLTYGYDKLQAVRGGRRITEPALLVLPVIGGALGGWAGMLIWRHKTKHASFWIAQIVGTLAIAAALWLT</sequence>
<comment type="caution">
    <text evidence="2">The sequence shown here is derived from an EMBL/GenBank/DDBJ whole genome shotgun (WGS) entry which is preliminary data.</text>
</comment>
<evidence type="ECO:0000313" key="3">
    <source>
        <dbReference type="Proteomes" id="UP001149140"/>
    </source>
</evidence>
<keyword evidence="1" id="KW-0472">Membrane</keyword>
<dbReference type="PIRSF" id="PIRSF002599">
    <property type="entry name" value="Cold_shock_A"/>
    <property type="match status" value="1"/>
</dbReference>
<dbReference type="Pfam" id="PF06961">
    <property type="entry name" value="DUF1294"/>
    <property type="match status" value="1"/>
</dbReference>
<dbReference type="InterPro" id="IPR010718">
    <property type="entry name" value="DUF1294"/>
</dbReference>
<keyword evidence="3" id="KW-1185">Reference proteome</keyword>
<dbReference type="AlphaFoldDB" id="A0A9X3S042"/>
<name>A0A9X3S042_9ACTN</name>
<dbReference type="RefSeq" id="WP_270037490.1">
    <property type="nucleotide sequence ID" value="NZ_JAPDOD010000001.1"/>
</dbReference>
<feature type="transmembrane region" description="Helical" evidence="1">
    <location>
        <begin position="12"/>
        <end position="29"/>
    </location>
</feature>
<feature type="transmembrane region" description="Helical" evidence="1">
    <location>
        <begin position="95"/>
        <end position="114"/>
    </location>
</feature>
<dbReference type="Proteomes" id="UP001149140">
    <property type="component" value="Unassembled WGS sequence"/>
</dbReference>
<reference evidence="2" key="1">
    <citation type="submission" date="2022-10" db="EMBL/GenBank/DDBJ databases">
        <title>The WGS of Solirubrobacter ginsenosidimutans DSM 21036.</title>
        <authorList>
            <person name="Jiang Z."/>
        </authorList>
    </citation>
    <scope>NUCLEOTIDE SEQUENCE</scope>
    <source>
        <strain evidence="2">DSM 21036</strain>
    </source>
</reference>
<feature type="transmembrane region" description="Helical" evidence="1">
    <location>
        <begin position="64"/>
        <end position="89"/>
    </location>
</feature>
<evidence type="ECO:0000256" key="1">
    <source>
        <dbReference type="SAM" id="Phobius"/>
    </source>
</evidence>
<dbReference type="InterPro" id="IPR012156">
    <property type="entry name" value="Cold_shock_CspA"/>
</dbReference>
<feature type="transmembrane region" description="Helical" evidence="1">
    <location>
        <begin position="35"/>
        <end position="52"/>
    </location>
</feature>
<protein>
    <submittedName>
        <fullName evidence="2">DUF1294 domain-containing protein</fullName>
    </submittedName>
</protein>
<accession>A0A9X3S042</accession>
<organism evidence="2 3">
    <name type="scientific">Solirubrobacter ginsenosidimutans</name>
    <dbReference type="NCBI Taxonomy" id="490573"/>
    <lineage>
        <taxon>Bacteria</taxon>
        <taxon>Bacillati</taxon>
        <taxon>Actinomycetota</taxon>
        <taxon>Thermoleophilia</taxon>
        <taxon>Solirubrobacterales</taxon>
        <taxon>Solirubrobacteraceae</taxon>
        <taxon>Solirubrobacter</taxon>
    </lineage>
</organism>
<evidence type="ECO:0000313" key="2">
    <source>
        <dbReference type="EMBL" id="MDA0158881.1"/>
    </source>
</evidence>